<keyword evidence="3" id="KW-1185">Reference proteome</keyword>
<reference evidence="2 3" key="1">
    <citation type="submission" date="2019-05" db="EMBL/GenBank/DDBJ databases">
        <title>Another draft genome of Portunus trituberculatus and its Hox gene families provides insights of decapod evolution.</title>
        <authorList>
            <person name="Jeong J.-H."/>
            <person name="Song I."/>
            <person name="Kim S."/>
            <person name="Choi T."/>
            <person name="Kim D."/>
            <person name="Ryu S."/>
            <person name="Kim W."/>
        </authorList>
    </citation>
    <scope>NUCLEOTIDE SEQUENCE [LARGE SCALE GENOMIC DNA]</scope>
    <source>
        <tissue evidence="2">Muscle</tissue>
    </source>
</reference>
<protein>
    <submittedName>
        <fullName evidence="2">Uncharacterized protein</fullName>
    </submittedName>
</protein>
<evidence type="ECO:0000313" key="2">
    <source>
        <dbReference type="EMBL" id="MPC62209.1"/>
    </source>
</evidence>
<comment type="caution">
    <text evidence="2">The sequence shown here is derived from an EMBL/GenBank/DDBJ whole genome shotgun (WGS) entry which is preliminary data.</text>
</comment>
<organism evidence="2 3">
    <name type="scientific">Portunus trituberculatus</name>
    <name type="common">Swimming crab</name>
    <name type="synonym">Neptunus trituberculatus</name>
    <dbReference type="NCBI Taxonomy" id="210409"/>
    <lineage>
        <taxon>Eukaryota</taxon>
        <taxon>Metazoa</taxon>
        <taxon>Ecdysozoa</taxon>
        <taxon>Arthropoda</taxon>
        <taxon>Crustacea</taxon>
        <taxon>Multicrustacea</taxon>
        <taxon>Malacostraca</taxon>
        <taxon>Eumalacostraca</taxon>
        <taxon>Eucarida</taxon>
        <taxon>Decapoda</taxon>
        <taxon>Pleocyemata</taxon>
        <taxon>Brachyura</taxon>
        <taxon>Eubrachyura</taxon>
        <taxon>Portunoidea</taxon>
        <taxon>Portunidae</taxon>
        <taxon>Portuninae</taxon>
        <taxon>Portunus</taxon>
    </lineage>
</organism>
<gene>
    <name evidence="2" type="ORF">E2C01_056292</name>
</gene>
<evidence type="ECO:0000313" key="3">
    <source>
        <dbReference type="Proteomes" id="UP000324222"/>
    </source>
</evidence>
<evidence type="ECO:0000256" key="1">
    <source>
        <dbReference type="SAM" id="MobiDB-lite"/>
    </source>
</evidence>
<feature type="compositionally biased region" description="Basic residues" evidence="1">
    <location>
        <begin position="17"/>
        <end position="28"/>
    </location>
</feature>
<proteinExistence type="predicted"/>
<accession>A0A5B7GXD6</accession>
<name>A0A5B7GXD6_PORTR</name>
<sequence length="96" mass="10965">MILIIMMMMMMMMMKRRRRRRRWRRRRGQFPSLPVPSTTLPSPKQGIRGPGLPCPVRSTQEETVVLARQSCLSPLPAPTGHWSPLPGVEAAQEAGW</sequence>
<feature type="compositionally biased region" description="Low complexity" evidence="1">
    <location>
        <begin position="31"/>
        <end position="43"/>
    </location>
</feature>
<feature type="region of interest" description="Disordered" evidence="1">
    <location>
        <begin position="17"/>
        <end position="53"/>
    </location>
</feature>
<dbReference type="AlphaFoldDB" id="A0A5B7GXD6"/>
<dbReference type="EMBL" id="VSRR010019418">
    <property type="protein sequence ID" value="MPC62209.1"/>
    <property type="molecule type" value="Genomic_DNA"/>
</dbReference>
<dbReference type="Proteomes" id="UP000324222">
    <property type="component" value="Unassembled WGS sequence"/>
</dbReference>
<feature type="region of interest" description="Disordered" evidence="1">
    <location>
        <begin position="75"/>
        <end position="96"/>
    </location>
</feature>